<feature type="non-terminal residue" evidence="8">
    <location>
        <position position="343"/>
    </location>
</feature>
<evidence type="ECO:0000259" key="7">
    <source>
        <dbReference type="Pfam" id="PF20266"/>
    </source>
</evidence>
<evidence type="ECO:0000313" key="8">
    <source>
        <dbReference type="EMBL" id="NWW83968.1"/>
    </source>
</evidence>
<evidence type="ECO:0000256" key="6">
    <source>
        <dbReference type="ARBA" id="ARBA00023136"/>
    </source>
</evidence>
<keyword evidence="6" id="KW-0472">Membrane</keyword>
<dbReference type="Proteomes" id="UP000570016">
    <property type="component" value="Unassembled WGS sequence"/>
</dbReference>
<comment type="caution">
    <text evidence="8">The sequence shown here is derived from an EMBL/GenBank/DDBJ whole genome shotgun (WGS) entry which is preliminary data.</text>
</comment>
<dbReference type="PRINTS" id="PR02107">
    <property type="entry name" value="INOS145TPRIP"/>
</dbReference>
<evidence type="ECO:0000256" key="5">
    <source>
        <dbReference type="ARBA" id="ARBA00022989"/>
    </source>
</evidence>
<gene>
    <name evidence="8" type="primary">Itpripl1_0</name>
    <name evidence="8" type="ORF">RHYJUB_R13804</name>
</gene>
<dbReference type="InterPro" id="IPR046906">
    <property type="entry name" value="Mab-21_HhH/H2TH-like"/>
</dbReference>
<evidence type="ECO:0000256" key="2">
    <source>
        <dbReference type="ARBA" id="ARBA00005554"/>
    </source>
</evidence>
<dbReference type="Gene3D" id="1.10.1410.40">
    <property type="match status" value="1"/>
</dbReference>
<feature type="non-terminal residue" evidence="8">
    <location>
        <position position="1"/>
    </location>
</feature>
<proteinExistence type="inferred from homology"/>
<evidence type="ECO:0000313" key="9">
    <source>
        <dbReference type="Proteomes" id="UP000570016"/>
    </source>
</evidence>
<dbReference type="GO" id="GO:0016020">
    <property type="term" value="C:membrane"/>
    <property type="evidence" value="ECO:0007669"/>
    <property type="project" value="UniProtKB-SubCell"/>
</dbReference>
<evidence type="ECO:0000256" key="1">
    <source>
        <dbReference type="ARBA" id="ARBA00004479"/>
    </source>
</evidence>
<reference evidence="8 9" key="1">
    <citation type="submission" date="2019-09" db="EMBL/GenBank/DDBJ databases">
        <title>Bird 10,000 Genomes (B10K) Project - Family phase.</title>
        <authorList>
            <person name="Zhang G."/>
        </authorList>
    </citation>
    <scope>NUCLEOTIDE SEQUENCE [LARGE SCALE GENOMIC DNA]</scope>
    <source>
        <strain evidence="8">B10K-DU-029-58</strain>
        <tissue evidence="8">Muscle</tissue>
    </source>
</reference>
<dbReference type="AlphaFoldDB" id="A0A7K6RDT1"/>
<dbReference type="EMBL" id="VZRY01000200">
    <property type="protein sequence ID" value="NWW83968.1"/>
    <property type="molecule type" value="Genomic_DNA"/>
</dbReference>
<organism evidence="8 9">
    <name type="scientific">Rhynochetos jubatus</name>
    <name type="common">kagu</name>
    <dbReference type="NCBI Taxonomy" id="54386"/>
    <lineage>
        <taxon>Eukaryota</taxon>
        <taxon>Metazoa</taxon>
        <taxon>Chordata</taxon>
        <taxon>Craniata</taxon>
        <taxon>Vertebrata</taxon>
        <taxon>Euteleostomi</taxon>
        <taxon>Archelosauria</taxon>
        <taxon>Archosauria</taxon>
        <taxon>Dinosauria</taxon>
        <taxon>Saurischia</taxon>
        <taxon>Theropoda</taxon>
        <taxon>Coelurosauria</taxon>
        <taxon>Aves</taxon>
        <taxon>Neognathae</taxon>
        <taxon>Neoaves</taxon>
        <taxon>Phaethontimorphae</taxon>
        <taxon>Eurypygiformes</taxon>
        <taxon>Rhynochetidae</taxon>
        <taxon>Rhynochetos</taxon>
    </lineage>
</organism>
<accession>A0A7K6RDT1</accession>
<comment type="subcellular location">
    <subcellularLocation>
        <location evidence="1">Membrane</location>
        <topology evidence="1">Single-pass type I membrane protein</topology>
    </subcellularLocation>
</comment>
<evidence type="ECO:0000256" key="3">
    <source>
        <dbReference type="ARBA" id="ARBA00022692"/>
    </source>
</evidence>
<keyword evidence="9" id="KW-1185">Reference proteome</keyword>
<dbReference type="Pfam" id="PF20266">
    <property type="entry name" value="Mab-21_C"/>
    <property type="match status" value="1"/>
</dbReference>
<protein>
    <submittedName>
        <fullName evidence="8">IPIL1 protein</fullName>
    </submittedName>
</protein>
<name>A0A7K6RDT1_9AVES</name>
<dbReference type="PANTHER" id="PTHR10656:SF40">
    <property type="entry name" value="INOSITOL 1,4,5-TRISPHOSPHATE RECEPTOR-INTERACTING PROTEIN-LIKE 1"/>
    <property type="match status" value="1"/>
</dbReference>
<dbReference type="PANTHER" id="PTHR10656">
    <property type="entry name" value="CELL FATE DETERMINING PROTEIN MAB21-RELATED"/>
    <property type="match status" value="1"/>
</dbReference>
<evidence type="ECO:0000256" key="4">
    <source>
        <dbReference type="ARBA" id="ARBA00022729"/>
    </source>
</evidence>
<dbReference type="InterPro" id="IPR026250">
    <property type="entry name" value="ITPRIP-like"/>
</dbReference>
<dbReference type="SMART" id="SM01265">
    <property type="entry name" value="Mab-21"/>
    <property type="match status" value="1"/>
</dbReference>
<dbReference type="InterPro" id="IPR024810">
    <property type="entry name" value="MAB21L/cGLR"/>
</dbReference>
<keyword evidence="3" id="KW-0812">Transmembrane</keyword>
<dbReference type="OrthoDB" id="9034619at2759"/>
<sequence>MVKQMMHTYLLLFRQLLENSFFPGLQPAIAVGSAFEGWSPSEEDVTYCMLMPLVPPKGHTFHLELGAAGEMLSKNSQIRVELGCTCTEGPMEEMLCFLHHPEEELRENQAPSLLHTLCTGSYLDAQKTAHWFHQLVITSWVLLPWSSQYNLKMLPCGRSCKFHMTKGNQKVLSVEIIFGVQLGDSDIYLSSQTAEPGLIPSTMWPQSCVVAEAKFFREMAREVPYNSFHLKCLQICARILEGTAFSTYTFKMVVMHLLTTIPPSDWCREHFLLRLLDIMRYLRCCLQEKRLDHIFFGNEHVPEEIDLPPAFRTAEPPNLFQHLAQDPAAHAEAMREFHYLRER</sequence>
<feature type="domain" description="Mab-21-like HhH/H2TH-like" evidence="7">
    <location>
        <begin position="243"/>
        <end position="296"/>
    </location>
</feature>
<comment type="similarity">
    <text evidence="2">Belongs to the ITPRIP family.</text>
</comment>
<keyword evidence="5" id="KW-1133">Transmembrane helix</keyword>
<keyword evidence="4" id="KW-0732">Signal</keyword>